<feature type="region of interest" description="Disordered" evidence="2">
    <location>
        <begin position="29"/>
        <end position="122"/>
    </location>
</feature>
<dbReference type="EMBL" id="JAHCVI010000003">
    <property type="protein sequence ID" value="KAG7287974.1"/>
    <property type="molecule type" value="Genomic_DNA"/>
</dbReference>
<dbReference type="Proteomes" id="UP001197093">
    <property type="component" value="Unassembled WGS sequence"/>
</dbReference>
<protein>
    <submittedName>
        <fullName evidence="3">Uncharacterized protein</fullName>
    </submittedName>
</protein>
<keyword evidence="4" id="KW-1185">Reference proteome</keyword>
<feature type="compositionally biased region" description="Pro residues" evidence="2">
    <location>
        <begin position="94"/>
        <end position="107"/>
    </location>
</feature>
<evidence type="ECO:0000256" key="1">
    <source>
        <dbReference type="SAM" id="Coils"/>
    </source>
</evidence>
<name>A0AAD4HV77_9PEZI</name>
<organism evidence="3 4">
    <name type="scientific">Staphylotrichum longicolle</name>
    <dbReference type="NCBI Taxonomy" id="669026"/>
    <lineage>
        <taxon>Eukaryota</taxon>
        <taxon>Fungi</taxon>
        <taxon>Dikarya</taxon>
        <taxon>Ascomycota</taxon>
        <taxon>Pezizomycotina</taxon>
        <taxon>Sordariomycetes</taxon>
        <taxon>Sordariomycetidae</taxon>
        <taxon>Sordariales</taxon>
        <taxon>Chaetomiaceae</taxon>
        <taxon>Staphylotrichum</taxon>
    </lineage>
</organism>
<feature type="compositionally biased region" description="Low complexity" evidence="2">
    <location>
        <begin position="108"/>
        <end position="121"/>
    </location>
</feature>
<accession>A0AAD4HV77</accession>
<sequence length="216" mass="23288">MFTRKLALIREMYSESIRMPGAGDIFRAATGQRQAHAEAERLARAQHQQQTQQPPPSSSTHRFTPPTTDPSTITNPPGSAYLPVPLPRHQEAQPPIPASAPPAPTAAPLPAQTSTTSPTTAGGVEYAVPAATADSMARSIERLSTLVADLTAANAQLLRDVRARDEQISARDEQIADRDEQIAALSRENKELRNDVEWSRVTGFLEGHGGEELGGR</sequence>
<feature type="coiled-coil region" evidence="1">
    <location>
        <begin position="140"/>
        <end position="195"/>
    </location>
</feature>
<dbReference type="AlphaFoldDB" id="A0AAD4HV77"/>
<gene>
    <name evidence="3" type="ORF">NEMBOFW57_007494</name>
</gene>
<keyword evidence="1" id="KW-0175">Coiled coil</keyword>
<proteinExistence type="predicted"/>
<evidence type="ECO:0000313" key="3">
    <source>
        <dbReference type="EMBL" id="KAG7287974.1"/>
    </source>
</evidence>
<evidence type="ECO:0000313" key="4">
    <source>
        <dbReference type="Proteomes" id="UP001197093"/>
    </source>
</evidence>
<comment type="caution">
    <text evidence="3">The sequence shown here is derived from an EMBL/GenBank/DDBJ whole genome shotgun (WGS) entry which is preliminary data.</text>
</comment>
<evidence type="ECO:0000256" key="2">
    <source>
        <dbReference type="SAM" id="MobiDB-lite"/>
    </source>
</evidence>
<feature type="compositionally biased region" description="Polar residues" evidence="2">
    <location>
        <begin position="65"/>
        <end position="77"/>
    </location>
</feature>
<reference evidence="3" key="1">
    <citation type="submission" date="2023-02" db="EMBL/GenBank/DDBJ databases">
        <authorList>
            <person name="Palmer J.M."/>
        </authorList>
    </citation>
    <scope>NUCLEOTIDE SEQUENCE</scope>
    <source>
        <strain evidence="3">FW57</strain>
    </source>
</reference>